<name>A0ABS4H5W6_9BACL</name>
<keyword evidence="1" id="KW-0812">Transmembrane</keyword>
<protein>
    <recommendedName>
        <fullName evidence="4">YqzM family protein</fullName>
    </recommendedName>
</protein>
<comment type="caution">
    <text evidence="2">The sequence shown here is derived from an EMBL/GenBank/DDBJ whole genome shotgun (WGS) entry which is preliminary data.</text>
</comment>
<accession>A0ABS4H5W6</accession>
<evidence type="ECO:0000256" key="1">
    <source>
        <dbReference type="SAM" id="Phobius"/>
    </source>
</evidence>
<dbReference type="RefSeq" id="WP_209851426.1">
    <property type="nucleotide sequence ID" value="NZ_CBCRVE010000009.1"/>
</dbReference>
<keyword evidence="1" id="KW-1133">Transmembrane helix</keyword>
<evidence type="ECO:0000313" key="2">
    <source>
        <dbReference type="EMBL" id="MBP1937914.1"/>
    </source>
</evidence>
<gene>
    <name evidence="2" type="ORF">J2Z20_002831</name>
</gene>
<dbReference type="EMBL" id="JAGGKP010000008">
    <property type="protein sequence ID" value="MBP1937914.1"/>
    <property type="molecule type" value="Genomic_DNA"/>
</dbReference>
<dbReference type="Proteomes" id="UP001519273">
    <property type="component" value="Unassembled WGS sequence"/>
</dbReference>
<sequence length="51" mass="5791">MDVNVHLADPREHVNEEPRDDLGDLMTGFFGMAGFMFLIFLVMVLVKFFAG</sequence>
<evidence type="ECO:0000313" key="3">
    <source>
        <dbReference type="Proteomes" id="UP001519273"/>
    </source>
</evidence>
<evidence type="ECO:0008006" key="4">
    <source>
        <dbReference type="Google" id="ProtNLM"/>
    </source>
</evidence>
<reference evidence="2 3" key="1">
    <citation type="submission" date="2021-03" db="EMBL/GenBank/DDBJ databases">
        <title>Genomic Encyclopedia of Type Strains, Phase IV (KMG-IV): sequencing the most valuable type-strain genomes for metagenomic binning, comparative biology and taxonomic classification.</title>
        <authorList>
            <person name="Goeker M."/>
        </authorList>
    </citation>
    <scope>NUCLEOTIDE SEQUENCE [LARGE SCALE GENOMIC DNA]</scope>
    <source>
        <strain evidence="2 3">DSM 23491</strain>
    </source>
</reference>
<organism evidence="2 3">
    <name type="scientific">Paenibacillus sediminis</name>
    <dbReference type="NCBI Taxonomy" id="664909"/>
    <lineage>
        <taxon>Bacteria</taxon>
        <taxon>Bacillati</taxon>
        <taxon>Bacillota</taxon>
        <taxon>Bacilli</taxon>
        <taxon>Bacillales</taxon>
        <taxon>Paenibacillaceae</taxon>
        <taxon>Paenibacillus</taxon>
    </lineage>
</organism>
<keyword evidence="1" id="KW-0472">Membrane</keyword>
<keyword evidence="3" id="KW-1185">Reference proteome</keyword>
<proteinExistence type="predicted"/>
<feature type="transmembrane region" description="Helical" evidence="1">
    <location>
        <begin position="29"/>
        <end position="50"/>
    </location>
</feature>